<dbReference type="PANTHER" id="PTHR43679">
    <property type="entry name" value="OCTANOYLTRANSFERASE LIPM-RELATED"/>
    <property type="match status" value="1"/>
</dbReference>
<reference evidence="2 3" key="1">
    <citation type="journal article" date="2015" name="Microbiome">
        <title>Genomic resolution of linkages in carbon, nitrogen, and sulfur cycling among widespread estuary sediment bacteria.</title>
        <authorList>
            <person name="Baker B.J."/>
            <person name="Lazar C.S."/>
            <person name="Teske A.P."/>
            <person name="Dick G.J."/>
        </authorList>
    </citation>
    <scope>NUCLEOTIDE SEQUENCE [LARGE SCALE GENOMIC DNA]</scope>
    <source>
        <strain evidence="2">DG_54_3</strain>
    </source>
</reference>
<proteinExistence type="predicted"/>
<dbReference type="InterPro" id="IPR050664">
    <property type="entry name" value="Octanoyltrans_LipM/LipL"/>
</dbReference>
<feature type="domain" description="BPL/LPL catalytic" evidence="1">
    <location>
        <begin position="31"/>
        <end position="276"/>
    </location>
</feature>
<dbReference type="PATRIC" id="fig|1703775.3.peg.2291"/>
<dbReference type="CDD" id="cd16443">
    <property type="entry name" value="LplA"/>
    <property type="match status" value="1"/>
</dbReference>
<dbReference type="EMBL" id="LIZX01000232">
    <property type="protein sequence ID" value="KPJ63539.1"/>
    <property type="molecule type" value="Genomic_DNA"/>
</dbReference>
<evidence type="ECO:0000313" key="2">
    <source>
        <dbReference type="EMBL" id="KPJ63539.1"/>
    </source>
</evidence>
<dbReference type="InterPro" id="IPR045864">
    <property type="entry name" value="aa-tRNA-synth_II/BPL/LPL"/>
</dbReference>
<dbReference type="AlphaFoldDB" id="A0A0S7XMX6"/>
<dbReference type="InterPro" id="IPR004143">
    <property type="entry name" value="BPL_LPL_catalytic"/>
</dbReference>
<dbReference type="PROSITE" id="PS51733">
    <property type="entry name" value="BPL_LPL_CATALYTIC"/>
    <property type="match status" value="1"/>
</dbReference>
<evidence type="ECO:0000313" key="3">
    <source>
        <dbReference type="Proteomes" id="UP000051861"/>
    </source>
</evidence>
<name>A0A0S7XMX6_UNCSA</name>
<dbReference type="Pfam" id="PF21948">
    <property type="entry name" value="LplA-B_cat"/>
    <property type="match status" value="1"/>
</dbReference>
<protein>
    <recommendedName>
        <fullName evidence="1">BPL/LPL catalytic domain-containing protein</fullName>
    </recommendedName>
</protein>
<dbReference type="Gene3D" id="3.30.930.10">
    <property type="entry name" value="Bira Bifunctional Protein, Domain 2"/>
    <property type="match status" value="1"/>
</dbReference>
<gene>
    <name evidence="2" type="ORF">AMJ44_14320</name>
</gene>
<dbReference type="PANTHER" id="PTHR43679:SF2">
    <property type="entry name" value="OCTANOYL-[GCVH]:PROTEIN N-OCTANOYLTRANSFERASE"/>
    <property type="match status" value="1"/>
</dbReference>
<dbReference type="SUPFAM" id="SSF55681">
    <property type="entry name" value="Class II aaRS and biotin synthetases"/>
    <property type="match status" value="1"/>
</dbReference>
<comment type="caution">
    <text evidence="2">The sequence shown here is derived from an EMBL/GenBank/DDBJ whole genome shotgun (WGS) entry which is preliminary data.</text>
</comment>
<evidence type="ECO:0000259" key="1">
    <source>
        <dbReference type="PROSITE" id="PS51733"/>
    </source>
</evidence>
<accession>A0A0S7XMX6</accession>
<sequence length="319" mass="36486">MKLWRFIFTGARDAFLNMALDEAILRSCQTGQASPTLRLYLWRPPGVSIGYFQSLEKTVDLNKCKKNNIDVVRRITGGRAVLHENEITYSVCASAQEYPELGENINETYQKISFALLESLEALKVFGKWVKPNRERTGIDSTGSINSLKASPRSIWFGVSSLQLTEDSYFSKPCFMSHSRYEITVEGKKLIGSAQRRFQDSFIQHGSLPLGNGKFNLADLLSIESLASENKKKRVVKKNLEEKSTSLGKILKRKVEYEEVISALKKGFSKFFDVEMVEKEVTQKETETAQVLKQKKYSTEEWNFRKRFLPTKEGRTLTF</sequence>
<dbReference type="Proteomes" id="UP000051861">
    <property type="component" value="Unassembled WGS sequence"/>
</dbReference>
<organism evidence="2 3">
    <name type="scientific">candidate division WOR-1 bacterium DG_54_3</name>
    <dbReference type="NCBI Taxonomy" id="1703775"/>
    <lineage>
        <taxon>Bacteria</taxon>
        <taxon>Bacillati</taxon>
        <taxon>Saganbacteria</taxon>
    </lineage>
</organism>